<reference evidence="3 4" key="1">
    <citation type="submission" date="2022-01" db="EMBL/GenBank/DDBJ databases">
        <title>Collection of gut derived symbiotic bacterial strains cultured from healthy donors.</title>
        <authorList>
            <person name="Lin H."/>
            <person name="Kohout C."/>
            <person name="Waligurski E."/>
            <person name="Pamer E.G."/>
        </authorList>
    </citation>
    <scope>NUCLEOTIDE SEQUENCE [LARGE SCALE GENOMIC DNA]</scope>
    <source>
        <strain evidence="3 4">DFI.7.58</strain>
    </source>
</reference>
<evidence type="ECO:0008006" key="5">
    <source>
        <dbReference type="Google" id="ProtNLM"/>
    </source>
</evidence>
<feature type="compositionally biased region" description="Low complexity" evidence="1">
    <location>
        <begin position="67"/>
        <end position="81"/>
    </location>
</feature>
<evidence type="ECO:0000313" key="3">
    <source>
        <dbReference type="EMBL" id="MCG4609691.1"/>
    </source>
</evidence>
<evidence type="ECO:0000256" key="2">
    <source>
        <dbReference type="SAM" id="SignalP"/>
    </source>
</evidence>
<proteinExistence type="predicted"/>
<accession>A0ABS9MG21</accession>
<keyword evidence="4" id="KW-1185">Reference proteome</keyword>
<dbReference type="EMBL" id="JAKNHQ010000002">
    <property type="protein sequence ID" value="MCG4609691.1"/>
    <property type="molecule type" value="Genomic_DNA"/>
</dbReference>
<dbReference type="PROSITE" id="PS51257">
    <property type="entry name" value="PROKAR_LIPOPROTEIN"/>
    <property type="match status" value="1"/>
</dbReference>
<protein>
    <recommendedName>
        <fullName evidence="5">Lipoprotein</fullName>
    </recommendedName>
</protein>
<name>A0ABS9MG21_9FIRM</name>
<feature type="region of interest" description="Disordered" evidence="1">
    <location>
        <begin position="25"/>
        <end position="90"/>
    </location>
</feature>
<evidence type="ECO:0000256" key="1">
    <source>
        <dbReference type="SAM" id="MobiDB-lite"/>
    </source>
</evidence>
<comment type="caution">
    <text evidence="3">The sequence shown here is derived from an EMBL/GenBank/DDBJ whole genome shotgun (WGS) entry which is preliminary data.</text>
</comment>
<organism evidence="3 4">
    <name type="scientific">Anaeromassilibacillus senegalensis</name>
    <dbReference type="NCBI Taxonomy" id="1673717"/>
    <lineage>
        <taxon>Bacteria</taxon>
        <taxon>Bacillati</taxon>
        <taxon>Bacillota</taxon>
        <taxon>Clostridia</taxon>
        <taxon>Eubacteriales</taxon>
        <taxon>Acutalibacteraceae</taxon>
        <taxon>Anaeromassilibacillus</taxon>
    </lineage>
</organism>
<evidence type="ECO:0000313" key="4">
    <source>
        <dbReference type="Proteomes" id="UP001298681"/>
    </source>
</evidence>
<gene>
    <name evidence="3" type="ORF">L0P57_01865</name>
</gene>
<feature type="signal peptide" evidence="2">
    <location>
        <begin position="1"/>
        <end position="20"/>
    </location>
</feature>
<dbReference type="Proteomes" id="UP001298681">
    <property type="component" value="Unassembled WGS sequence"/>
</dbReference>
<sequence length="210" mass="22847">MMKKWIAVIMIAALTCTLFACTTSDEGSSSSQMESSSSVSESSSEVESSSEAEPTTPTDESGEDATSTDPSSTTPTVDNTNAGQGANSKKYTQTDENFTFQDGVYKRIYGNRAMFVVTKDPTNLSNKELNDLSEATAGQYLKDDYYCTVCFVKPDNADGTFDITSTKSDDRTAVIMSLHKSDSTKMTINLKERPLQEYIDKQVAKAKVSS</sequence>
<feature type="chain" id="PRO_5045483602" description="Lipoprotein" evidence="2">
    <location>
        <begin position="21"/>
        <end position="210"/>
    </location>
</feature>
<dbReference type="RefSeq" id="WP_087229042.1">
    <property type="nucleotide sequence ID" value="NZ_JAKNHQ010000002.1"/>
</dbReference>
<feature type="compositionally biased region" description="Low complexity" evidence="1">
    <location>
        <begin position="25"/>
        <end position="59"/>
    </location>
</feature>
<keyword evidence="2" id="KW-0732">Signal</keyword>